<organism evidence="3 4">
    <name type="scientific">Glacieibacterium arshaanense</name>
    <dbReference type="NCBI Taxonomy" id="2511025"/>
    <lineage>
        <taxon>Bacteria</taxon>
        <taxon>Pseudomonadati</taxon>
        <taxon>Pseudomonadota</taxon>
        <taxon>Alphaproteobacteria</taxon>
        <taxon>Sphingomonadales</taxon>
        <taxon>Sphingosinicellaceae</taxon>
        <taxon>Glacieibacterium</taxon>
    </lineage>
</organism>
<gene>
    <name evidence="3" type="ORF">EUV02_11355</name>
</gene>
<feature type="domain" description="Ppx/GppA phosphatase N-terminal" evidence="1">
    <location>
        <begin position="51"/>
        <end position="325"/>
    </location>
</feature>
<dbReference type="Pfam" id="PF02541">
    <property type="entry name" value="Ppx-GppA"/>
    <property type="match status" value="1"/>
</dbReference>
<protein>
    <submittedName>
        <fullName evidence="3">Ppx/GppA family phosphatase</fullName>
    </submittedName>
</protein>
<dbReference type="InterPro" id="IPR043129">
    <property type="entry name" value="ATPase_NBD"/>
</dbReference>
<proteinExistence type="predicted"/>
<dbReference type="InterPro" id="IPR048951">
    <property type="entry name" value="Ppx_C"/>
</dbReference>
<comment type="caution">
    <text evidence="3">The sequence shown here is derived from an EMBL/GenBank/DDBJ whole genome shotgun (WGS) entry which is preliminary data.</text>
</comment>
<dbReference type="EMBL" id="SIHO01000002">
    <property type="protein sequence ID" value="TFU03732.1"/>
    <property type="molecule type" value="Genomic_DNA"/>
</dbReference>
<dbReference type="OrthoDB" id="3698573at2"/>
<dbReference type="Pfam" id="PF21697">
    <property type="entry name" value="Ppx_C"/>
    <property type="match status" value="1"/>
</dbReference>
<feature type="domain" description="Exopolyphosphatase C-terminal" evidence="2">
    <location>
        <begin position="345"/>
        <end position="510"/>
    </location>
</feature>
<evidence type="ECO:0000313" key="4">
    <source>
        <dbReference type="Proteomes" id="UP000297737"/>
    </source>
</evidence>
<dbReference type="Proteomes" id="UP000297737">
    <property type="component" value="Unassembled WGS sequence"/>
</dbReference>
<evidence type="ECO:0000259" key="2">
    <source>
        <dbReference type="Pfam" id="PF21697"/>
    </source>
</evidence>
<dbReference type="Gene3D" id="3.30.420.150">
    <property type="entry name" value="Exopolyphosphatase. Domain 2"/>
    <property type="match status" value="1"/>
</dbReference>
<evidence type="ECO:0000259" key="1">
    <source>
        <dbReference type="Pfam" id="PF02541"/>
    </source>
</evidence>
<dbReference type="RefSeq" id="WP_135246324.1">
    <property type="nucleotide sequence ID" value="NZ_SIHO01000002.1"/>
</dbReference>
<sequence length="518" mass="54980">MPAPGRVEANLPATNFVPQLDLIEGLAPTRAGLAGIIDIGSNSIRLVVYQGLSRVPPVIFNEKVMAGLGRGVATDGKLDAGAIGVALTALSRFAMLAHDMAVTSLRTVATAAVREASNADEFVRLVREHCGLEVEIIDGEAEARAAALGVIAGIPEADGVIGDLGGGSLELVRVSGGQAHEWISLPIGSLRLDAVRKRGQRQLVPFIKKALDRVGWAQAGRGKPFYMVGGSWRALTQLHIHLTDYPLPVVHQYTMDAGAPDRLARSLAQTNPRSLRDIPAMSSSRIPSLPGAATLLGAVVKKLGSSSVVASAYGLREGLLYAQLPAAQQREDPLLAAARHEGERQGRFPEHGDLLMTWMDGLFEADETLADRRIRWAASLLSDVAWRAHPDFRAERGLELALHGNWVAITAPERAMLAAALFSCFGGSPTAPQVASFAALATPAQLARARSWGMALRLGQRLTGGTAKPLVASRLWRDGSALVLSLAQRDAPLYGEAVARRLKTLAGALGLTPEFRVS</sequence>
<dbReference type="InterPro" id="IPR003695">
    <property type="entry name" value="Ppx_GppA_N"/>
</dbReference>
<evidence type="ECO:0000313" key="3">
    <source>
        <dbReference type="EMBL" id="TFU03732.1"/>
    </source>
</evidence>
<name>A0A4Y9ENU8_9SPHN</name>
<dbReference type="InterPro" id="IPR050273">
    <property type="entry name" value="GppA/Ppx_hydrolase"/>
</dbReference>
<dbReference type="PANTHER" id="PTHR30005:SF0">
    <property type="entry name" value="RETROGRADE REGULATION PROTEIN 2"/>
    <property type="match status" value="1"/>
</dbReference>
<dbReference type="CDD" id="cd24052">
    <property type="entry name" value="ASKHA_NBD_HpPPX-GppA-like"/>
    <property type="match status" value="1"/>
</dbReference>
<accession>A0A4Y9ENU8</accession>
<dbReference type="AlphaFoldDB" id="A0A4Y9ENU8"/>
<reference evidence="3 4" key="1">
    <citation type="submission" date="2019-02" db="EMBL/GenBank/DDBJ databases">
        <title>Polymorphobacter sp. isolated from the lake at the Tibet of China.</title>
        <authorList>
            <person name="Li A."/>
        </authorList>
    </citation>
    <scope>NUCLEOTIDE SEQUENCE [LARGE SCALE GENOMIC DNA]</scope>
    <source>
        <strain evidence="3 4">DJ1R-1</strain>
    </source>
</reference>
<keyword evidence="4" id="KW-1185">Reference proteome</keyword>
<dbReference type="Gene3D" id="3.30.420.40">
    <property type="match status" value="1"/>
</dbReference>
<dbReference type="PANTHER" id="PTHR30005">
    <property type="entry name" value="EXOPOLYPHOSPHATASE"/>
    <property type="match status" value="1"/>
</dbReference>
<dbReference type="Gene3D" id="1.10.3210.10">
    <property type="entry name" value="Hypothetical protein af1432"/>
    <property type="match status" value="1"/>
</dbReference>
<dbReference type="GO" id="GO:0016462">
    <property type="term" value="F:pyrophosphatase activity"/>
    <property type="evidence" value="ECO:0007669"/>
    <property type="project" value="TreeGrafter"/>
</dbReference>
<dbReference type="SUPFAM" id="SSF53067">
    <property type="entry name" value="Actin-like ATPase domain"/>
    <property type="match status" value="2"/>
</dbReference>